<keyword evidence="2" id="KW-0479">Metal-binding</keyword>
<dbReference type="InterPro" id="IPR050668">
    <property type="entry name" value="Cytochrome_b5"/>
</dbReference>
<evidence type="ECO:0000313" key="6">
    <source>
        <dbReference type="EMBL" id="PMS25080.1"/>
    </source>
</evidence>
<dbReference type="GO" id="GO:0016020">
    <property type="term" value="C:membrane"/>
    <property type="evidence" value="ECO:0007669"/>
    <property type="project" value="TreeGrafter"/>
</dbReference>
<evidence type="ECO:0000256" key="1">
    <source>
        <dbReference type="ARBA" id="ARBA00022617"/>
    </source>
</evidence>
<gene>
    <name evidence="6" type="ORF">C0Z19_11365</name>
</gene>
<organism evidence="6 7">
    <name type="scientific">Trinickia soli</name>
    <dbReference type="NCBI Taxonomy" id="380675"/>
    <lineage>
        <taxon>Bacteria</taxon>
        <taxon>Pseudomonadati</taxon>
        <taxon>Pseudomonadota</taxon>
        <taxon>Betaproteobacteria</taxon>
        <taxon>Burkholderiales</taxon>
        <taxon>Burkholderiaceae</taxon>
        <taxon>Trinickia</taxon>
    </lineage>
</organism>
<keyword evidence="3" id="KW-0408">Iron</keyword>
<dbReference type="Gene3D" id="3.10.120.10">
    <property type="entry name" value="Cytochrome b5-like heme/steroid binding domain"/>
    <property type="match status" value="1"/>
</dbReference>
<name>A0A2N7W6P3_9BURK</name>
<dbReference type="PANTHER" id="PTHR19359">
    <property type="entry name" value="CYTOCHROME B5"/>
    <property type="match status" value="1"/>
</dbReference>
<comment type="caution">
    <text evidence="6">The sequence shown here is derived from an EMBL/GenBank/DDBJ whole genome shotgun (WGS) entry which is preliminary data.</text>
</comment>
<dbReference type="SUPFAM" id="SSF55856">
    <property type="entry name" value="Cytochrome b5-like heme/steroid binding domain"/>
    <property type="match status" value="1"/>
</dbReference>
<protein>
    <submittedName>
        <fullName evidence="6">Cytochrome B5</fullName>
    </submittedName>
</protein>
<sequence>MMRTLFILSTAVFWLAVGAFWAANVWLPDKAAGPDAVAADKMWTLVEVARHNQAADCWMAIDGAVYDLTAYLPQHPSNPAIILPWCGKEATEAYHTKTKGRPHSSHADQLLSTFHIGRLIRP</sequence>
<feature type="domain" description="Cytochrome b5 heme-binding" evidence="5">
    <location>
        <begin position="40"/>
        <end position="120"/>
    </location>
</feature>
<comment type="similarity">
    <text evidence="4">Belongs to the cytochrome b5 family.</text>
</comment>
<reference evidence="6 7" key="1">
    <citation type="submission" date="2018-01" db="EMBL/GenBank/DDBJ databases">
        <title>Whole genome analyses suggest that Burkholderia sensu lato contains two further novel genera in the rhizoxinica-symbiotica group Mycetohabitans gen. nov., and Trinickia gen. nov.: implications for the evolution of diazotrophy and nodulation in the Burkholderiaceae.</title>
        <authorList>
            <person name="Estrada-de los Santos P."/>
            <person name="Palmer M."/>
            <person name="Chavez-Ramirez B."/>
            <person name="Beukes C."/>
            <person name="Steenkamp E.T."/>
            <person name="Hirsch A.M."/>
            <person name="Manyaka P."/>
            <person name="Maluk M."/>
            <person name="Lafos M."/>
            <person name="Crook M."/>
            <person name="Gross E."/>
            <person name="Simon M.F."/>
            <person name="Bueno dos Reis Junior F."/>
            <person name="Poole P.S."/>
            <person name="Venter S.N."/>
            <person name="James E.K."/>
        </authorList>
    </citation>
    <scope>NUCLEOTIDE SEQUENCE [LARGE SCALE GENOMIC DNA]</scope>
    <source>
        <strain evidence="6 7">GP25-8</strain>
    </source>
</reference>
<evidence type="ECO:0000313" key="7">
    <source>
        <dbReference type="Proteomes" id="UP000235347"/>
    </source>
</evidence>
<keyword evidence="7" id="KW-1185">Reference proteome</keyword>
<evidence type="ECO:0000259" key="5">
    <source>
        <dbReference type="PROSITE" id="PS50255"/>
    </source>
</evidence>
<evidence type="ECO:0000256" key="4">
    <source>
        <dbReference type="ARBA" id="ARBA00038168"/>
    </source>
</evidence>
<dbReference type="GO" id="GO:0020037">
    <property type="term" value="F:heme binding"/>
    <property type="evidence" value="ECO:0007669"/>
    <property type="project" value="TreeGrafter"/>
</dbReference>
<keyword evidence="1" id="KW-0349">Heme</keyword>
<dbReference type="EMBL" id="PNYB01000008">
    <property type="protein sequence ID" value="PMS25080.1"/>
    <property type="molecule type" value="Genomic_DNA"/>
</dbReference>
<dbReference type="Pfam" id="PF00173">
    <property type="entry name" value="Cyt-b5"/>
    <property type="match status" value="1"/>
</dbReference>
<proteinExistence type="inferred from homology"/>
<dbReference type="SMART" id="SM01117">
    <property type="entry name" value="Cyt-b5"/>
    <property type="match status" value="1"/>
</dbReference>
<dbReference type="GO" id="GO:0046872">
    <property type="term" value="F:metal ion binding"/>
    <property type="evidence" value="ECO:0007669"/>
    <property type="project" value="UniProtKB-KW"/>
</dbReference>
<dbReference type="InterPro" id="IPR036400">
    <property type="entry name" value="Cyt_B5-like_heme/steroid_sf"/>
</dbReference>
<dbReference type="PROSITE" id="PS50255">
    <property type="entry name" value="CYTOCHROME_B5_2"/>
    <property type="match status" value="1"/>
</dbReference>
<dbReference type="AlphaFoldDB" id="A0A2N7W6P3"/>
<dbReference type="Proteomes" id="UP000235347">
    <property type="component" value="Unassembled WGS sequence"/>
</dbReference>
<dbReference type="InterPro" id="IPR001199">
    <property type="entry name" value="Cyt_B5-like_heme/steroid-bd"/>
</dbReference>
<evidence type="ECO:0000256" key="2">
    <source>
        <dbReference type="ARBA" id="ARBA00022723"/>
    </source>
</evidence>
<evidence type="ECO:0000256" key="3">
    <source>
        <dbReference type="ARBA" id="ARBA00023004"/>
    </source>
</evidence>
<dbReference type="PANTHER" id="PTHR19359:SF95">
    <property type="entry name" value="CYTOCHROME B5 TYPE B"/>
    <property type="match status" value="1"/>
</dbReference>
<accession>A0A2N7W6P3</accession>